<evidence type="ECO:0000256" key="11">
    <source>
        <dbReference type="ARBA" id="ARBA00023180"/>
    </source>
</evidence>
<evidence type="ECO:0000256" key="1">
    <source>
        <dbReference type="ARBA" id="ARBA00004323"/>
    </source>
</evidence>
<comment type="similarity">
    <text evidence="3 12">Belongs to the glycosyltransferase 10 family.</text>
</comment>
<dbReference type="PANTHER" id="PTHR48438">
    <property type="entry name" value="ALPHA-(1,3)-FUCOSYLTRANSFERASE C-RELATED"/>
    <property type="match status" value="1"/>
</dbReference>
<reference evidence="16" key="1">
    <citation type="submission" date="2025-08" db="UniProtKB">
        <authorList>
            <consortium name="RefSeq"/>
        </authorList>
    </citation>
    <scope>IDENTIFICATION</scope>
    <source>
        <tissue evidence="16">Tentacle</tissue>
    </source>
</reference>
<dbReference type="GO" id="GO:0032580">
    <property type="term" value="C:Golgi cisterna membrane"/>
    <property type="evidence" value="ECO:0007669"/>
    <property type="project" value="UniProtKB-SubCell"/>
</dbReference>
<keyword evidence="15" id="KW-1185">Reference proteome</keyword>
<protein>
    <recommendedName>
        <fullName evidence="12">Fucosyltransferase</fullName>
        <ecNumber evidence="12">2.4.1.-</ecNumber>
    </recommendedName>
</protein>
<accession>A0A6P8HE07</accession>
<dbReference type="InterPro" id="IPR038577">
    <property type="entry name" value="GT10-like_C_sf"/>
</dbReference>
<evidence type="ECO:0000256" key="12">
    <source>
        <dbReference type="RuleBase" id="RU003832"/>
    </source>
</evidence>
<keyword evidence="10 12" id="KW-0472">Membrane</keyword>
<feature type="domain" description="Fucosyltransferase N-terminal" evidence="14">
    <location>
        <begin position="100"/>
        <end position="215"/>
    </location>
</feature>
<dbReference type="GeneID" id="116288241"/>
<dbReference type="GO" id="GO:0008417">
    <property type="term" value="F:fucosyltransferase activity"/>
    <property type="evidence" value="ECO:0007669"/>
    <property type="project" value="InterPro"/>
</dbReference>
<keyword evidence="5 12" id="KW-0808">Transferase</keyword>
<evidence type="ECO:0000256" key="4">
    <source>
        <dbReference type="ARBA" id="ARBA00022676"/>
    </source>
</evidence>
<comment type="pathway">
    <text evidence="2">Protein modification; protein glycosylation.</text>
</comment>
<evidence type="ECO:0000313" key="16">
    <source>
        <dbReference type="RefSeq" id="XP_031550872.1"/>
    </source>
</evidence>
<keyword evidence="6 12" id="KW-0812">Transmembrane</keyword>
<organism evidence="15 16">
    <name type="scientific">Actinia tenebrosa</name>
    <name type="common">Australian red waratah sea anemone</name>
    <dbReference type="NCBI Taxonomy" id="6105"/>
    <lineage>
        <taxon>Eukaryota</taxon>
        <taxon>Metazoa</taxon>
        <taxon>Cnidaria</taxon>
        <taxon>Anthozoa</taxon>
        <taxon>Hexacorallia</taxon>
        <taxon>Actiniaria</taxon>
        <taxon>Actiniidae</taxon>
        <taxon>Actinia</taxon>
    </lineage>
</organism>
<dbReference type="AlphaFoldDB" id="A0A6P8HE07"/>
<name>A0A6P8HE07_ACTTE</name>
<evidence type="ECO:0000256" key="3">
    <source>
        <dbReference type="ARBA" id="ARBA00008919"/>
    </source>
</evidence>
<dbReference type="GO" id="GO:0000139">
    <property type="term" value="C:Golgi membrane"/>
    <property type="evidence" value="ECO:0007669"/>
    <property type="project" value="UniProtKB-SubCell"/>
</dbReference>
<evidence type="ECO:0000259" key="13">
    <source>
        <dbReference type="Pfam" id="PF00852"/>
    </source>
</evidence>
<evidence type="ECO:0000256" key="10">
    <source>
        <dbReference type="ARBA" id="ARBA00023136"/>
    </source>
</evidence>
<dbReference type="Pfam" id="PF17039">
    <property type="entry name" value="Glyco_tran_10_N"/>
    <property type="match status" value="1"/>
</dbReference>
<evidence type="ECO:0000256" key="6">
    <source>
        <dbReference type="ARBA" id="ARBA00022692"/>
    </source>
</evidence>
<evidence type="ECO:0000259" key="14">
    <source>
        <dbReference type="Pfam" id="PF17039"/>
    </source>
</evidence>
<dbReference type="InParanoid" id="A0A6P8HE07"/>
<dbReference type="EC" id="2.4.1.-" evidence="12"/>
<keyword evidence="4 12" id="KW-0328">Glycosyltransferase</keyword>
<dbReference type="Proteomes" id="UP000515163">
    <property type="component" value="Unplaced"/>
</dbReference>
<feature type="transmembrane region" description="Helical" evidence="12">
    <location>
        <begin position="6"/>
        <end position="26"/>
    </location>
</feature>
<dbReference type="UniPathway" id="UPA00378"/>
<keyword evidence="8 12" id="KW-1133">Transmembrane helix</keyword>
<keyword evidence="7" id="KW-0735">Signal-anchor</keyword>
<sequence length="430" mass="50692">MSGTKSVAVVIAISLFILMVIYDTYFNEKSILGVLKSKIKNSSFARSRALEHKLYHNFTRDRVIHLQYIIDQMRQYYGMNRTQKIENTSSREGNFSSKPKKVVLGYTTYFGNKPWGWMKNSYEFNHWEGIQCPYFTCELTFNRRDRQRSDALIFHARDMPPLDTMRYILEKKDPKQRWIYFAMESPMHNPSAVRLFDMFNWTMNYRKDSDIYRPYTYYFKSSTIPTMPANEYLKGKDRLAFWTASNCGLLRDEYVKKLLGYISVDVFGACRSTVGAKDVGDCPQGSKECENILKRYKFQLAFENSNCVDYITEKYWDGIKKGIVPVVMGGGHYDERTAIPGSFINVMDFKSVKDLANYLVFLDKNNDEYVKYFAWKSKYRITDYPPWNCVVCARLYLDLEPKFYERLDEIFDAEKNCGTNEKKLKRMIDS</sequence>
<evidence type="ECO:0000256" key="8">
    <source>
        <dbReference type="ARBA" id="ARBA00022989"/>
    </source>
</evidence>
<dbReference type="RefSeq" id="XP_031550872.1">
    <property type="nucleotide sequence ID" value="XM_031695012.1"/>
</dbReference>
<dbReference type="FunFam" id="3.40.50.11660:FF:000006">
    <property type="entry name" value="Alpha-(1,3)-fucosyltransferase C"/>
    <property type="match status" value="1"/>
</dbReference>
<dbReference type="FunCoup" id="A0A6P8HE07">
    <property type="interactions" value="1031"/>
</dbReference>
<dbReference type="Pfam" id="PF00852">
    <property type="entry name" value="Glyco_transf_10"/>
    <property type="match status" value="1"/>
</dbReference>
<dbReference type="InterPro" id="IPR031481">
    <property type="entry name" value="Glyco_tran_10_N"/>
</dbReference>
<gene>
    <name evidence="16" type="primary">LOC116288241</name>
</gene>
<evidence type="ECO:0000313" key="15">
    <source>
        <dbReference type="Proteomes" id="UP000515163"/>
    </source>
</evidence>
<feature type="domain" description="Fucosyltransferase C-terminal" evidence="13">
    <location>
        <begin position="234"/>
        <end position="407"/>
    </location>
</feature>
<dbReference type="Gene3D" id="3.40.50.11660">
    <property type="entry name" value="Glycosyl transferase family 10, C-terminal domain"/>
    <property type="match status" value="1"/>
</dbReference>
<evidence type="ECO:0000256" key="7">
    <source>
        <dbReference type="ARBA" id="ARBA00022968"/>
    </source>
</evidence>
<comment type="subcellular location">
    <subcellularLocation>
        <location evidence="1">Golgi apparatus membrane</location>
        <topology evidence="1">Single-pass type II membrane protein</topology>
    </subcellularLocation>
    <subcellularLocation>
        <location evidence="12">Golgi apparatus</location>
        <location evidence="12">Golgi stack membrane</location>
        <topology evidence="12">Single-pass type II membrane protein</topology>
    </subcellularLocation>
</comment>
<dbReference type="PANTHER" id="PTHR48438:SF1">
    <property type="entry name" value="ALPHA-(1,3)-FUCOSYLTRANSFERASE C-RELATED"/>
    <property type="match status" value="1"/>
</dbReference>
<evidence type="ECO:0000256" key="5">
    <source>
        <dbReference type="ARBA" id="ARBA00022679"/>
    </source>
</evidence>
<dbReference type="SUPFAM" id="SSF53756">
    <property type="entry name" value="UDP-Glycosyltransferase/glycogen phosphorylase"/>
    <property type="match status" value="1"/>
</dbReference>
<dbReference type="KEGG" id="aten:116288241"/>
<keyword evidence="11" id="KW-0325">Glycoprotein</keyword>
<dbReference type="OrthoDB" id="5951578at2759"/>
<keyword evidence="9 12" id="KW-0333">Golgi apparatus</keyword>
<dbReference type="InterPro" id="IPR055270">
    <property type="entry name" value="Glyco_tran_10_C"/>
</dbReference>
<evidence type="ECO:0000256" key="2">
    <source>
        <dbReference type="ARBA" id="ARBA00004922"/>
    </source>
</evidence>
<dbReference type="InterPro" id="IPR001503">
    <property type="entry name" value="Glyco_trans_10"/>
</dbReference>
<proteinExistence type="inferred from homology"/>
<evidence type="ECO:0000256" key="9">
    <source>
        <dbReference type="ARBA" id="ARBA00023034"/>
    </source>
</evidence>